<dbReference type="InterPro" id="IPR028098">
    <property type="entry name" value="Glyco_trans_4-like_N"/>
</dbReference>
<reference evidence="3" key="2">
    <citation type="submission" date="2021-04" db="EMBL/GenBank/DDBJ databases">
        <authorList>
            <person name="Gilroy R."/>
        </authorList>
    </citation>
    <scope>NUCLEOTIDE SEQUENCE</scope>
    <source>
        <strain evidence="3">A6-441</strain>
    </source>
</reference>
<gene>
    <name evidence="3" type="ORF">IAA47_02745</name>
</gene>
<organism evidence="3 4">
    <name type="scientific">Candidatus Fusobacterium pullicola</name>
    <dbReference type="NCBI Taxonomy" id="2838601"/>
    <lineage>
        <taxon>Bacteria</taxon>
        <taxon>Fusobacteriati</taxon>
        <taxon>Fusobacteriota</taxon>
        <taxon>Fusobacteriia</taxon>
        <taxon>Fusobacteriales</taxon>
        <taxon>Fusobacteriaceae</taxon>
        <taxon>Fusobacterium</taxon>
    </lineage>
</organism>
<dbReference type="PANTHER" id="PTHR45947:SF3">
    <property type="entry name" value="SULFOQUINOVOSYL TRANSFERASE SQD2"/>
    <property type="match status" value="1"/>
</dbReference>
<name>A0A9E2KYV9_9FUSO</name>
<evidence type="ECO:0000313" key="4">
    <source>
        <dbReference type="Proteomes" id="UP000724657"/>
    </source>
</evidence>
<evidence type="ECO:0000259" key="2">
    <source>
        <dbReference type="Pfam" id="PF13439"/>
    </source>
</evidence>
<proteinExistence type="predicted"/>
<dbReference type="EMBL" id="JAHLFN010000020">
    <property type="protein sequence ID" value="MBU3841894.1"/>
    <property type="molecule type" value="Genomic_DNA"/>
</dbReference>
<sequence length="371" mass="42571">MRVLHIVGGMNVGGTETMLMNLYRNIDRDKYEFHFISYYDKKAFYDDEIERLGGKIIPMKFSNRFGAIASILQLRKLIKENNYEIVHSHTLFNCGIGVLAAYLGGAKIRISHAHTVFEEKNSFVKKMYVAVMGKLIRKYSTDFLACSERAGAFLFGKDILKEKNYSFLPNYVDYKKCMNDIDGKRVRAELKIEEDEIVLGHVGRLIPLKNHLFILEIVKRMKESGKRVKAIFVGDGDQRENIESKIREYGLEDNIIITGMVSNPESYMKSMDIFLLPSIYEGFGLVLLEAQASGLECLVSENIQDETDLNLGLVKKLELSDGAEVWSKEIVKMIENRKNISREKIEEAFVEKGYDLEGILRKIENIYGRKI</sequence>
<evidence type="ECO:0000313" key="3">
    <source>
        <dbReference type="EMBL" id="MBU3841894.1"/>
    </source>
</evidence>
<dbReference type="CDD" id="cd03812">
    <property type="entry name" value="GT4_CapH-like"/>
    <property type="match status" value="1"/>
</dbReference>
<feature type="domain" description="Glycosyl transferase family 1" evidence="1">
    <location>
        <begin position="186"/>
        <end position="344"/>
    </location>
</feature>
<dbReference type="Pfam" id="PF00534">
    <property type="entry name" value="Glycos_transf_1"/>
    <property type="match status" value="1"/>
</dbReference>
<comment type="caution">
    <text evidence="3">The sequence shown here is derived from an EMBL/GenBank/DDBJ whole genome shotgun (WGS) entry which is preliminary data.</text>
</comment>
<dbReference type="InterPro" id="IPR050194">
    <property type="entry name" value="Glycosyltransferase_grp1"/>
</dbReference>
<accession>A0A9E2KYV9</accession>
<dbReference type="GO" id="GO:0016757">
    <property type="term" value="F:glycosyltransferase activity"/>
    <property type="evidence" value="ECO:0007669"/>
    <property type="project" value="InterPro"/>
</dbReference>
<reference evidence="3" key="1">
    <citation type="journal article" date="2021" name="PeerJ">
        <title>Extensive microbial diversity within the chicken gut microbiome revealed by metagenomics and culture.</title>
        <authorList>
            <person name="Gilroy R."/>
            <person name="Ravi A."/>
            <person name="Getino M."/>
            <person name="Pursley I."/>
            <person name="Horton D.L."/>
            <person name="Alikhan N.F."/>
            <person name="Baker D."/>
            <person name="Gharbi K."/>
            <person name="Hall N."/>
            <person name="Watson M."/>
            <person name="Adriaenssens E.M."/>
            <person name="Foster-Nyarko E."/>
            <person name="Jarju S."/>
            <person name="Secka A."/>
            <person name="Antonio M."/>
            <person name="Oren A."/>
            <person name="Chaudhuri R.R."/>
            <person name="La Ragione R."/>
            <person name="Hildebrand F."/>
            <person name="Pallen M.J."/>
        </authorList>
    </citation>
    <scope>NUCLEOTIDE SEQUENCE</scope>
    <source>
        <strain evidence="3">A6-441</strain>
    </source>
</reference>
<dbReference type="Proteomes" id="UP000724657">
    <property type="component" value="Unassembled WGS sequence"/>
</dbReference>
<feature type="domain" description="Glycosyltransferase subfamily 4-like N-terminal" evidence="2">
    <location>
        <begin position="12"/>
        <end position="173"/>
    </location>
</feature>
<dbReference type="Gene3D" id="3.40.50.2000">
    <property type="entry name" value="Glycogen Phosphorylase B"/>
    <property type="match status" value="2"/>
</dbReference>
<dbReference type="Pfam" id="PF13439">
    <property type="entry name" value="Glyco_transf_4"/>
    <property type="match status" value="1"/>
</dbReference>
<dbReference type="PANTHER" id="PTHR45947">
    <property type="entry name" value="SULFOQUINOVOSYL TRANSFERASE SQD2"/>
    <property type="match status" value="1"/>
</dbReference>
<dbReference type="SUPFAM" id="SSF53756">
    <property type="entry name" value="UDP-Glycosyltransferase/glycogen phosphorylase"/>
    <property type="match status" value="1"/>
</dbReference>
<dbReference type="InterPro" id="IPR001296">
    <property type="entry name" value="Glyco_trans_1"/>
</dbReference>
<evidence type="ECO:0000259" key="1">
    <source>
        <dbReference type="Pfam" id="PF00534"/>
    </source>
</evidence>
<dbReference type="AlphaFoldDB" id="A0A9E2KYV9"/>
<protein>
    <submittedName>
        <fullName evidence="3">Glycosyltransferase family 1 protein</fullName>
    </submittedName>
</protein>